<name>A0A2S7WFZ3_9FLAO</name>
<proteinExistence type="predicted"/>
<comment type="caution">
    <text evidence="1">The sequence shown here is derived from an EMBL/GenBank/DDBJ whole genome shotgun (WGS) entry which is preliminary data.</text>
</comment>
<protein>
    <recommendedName>
        <fullName evidence="3">RHS repeat-associated core domain-containing protein</fullName>
    </recommendedName>
</protein>
<keyword evidence="2" id="KW-1185">Reference proteome</keyword>
<dbReference type="PANTHER" id="PTHR32305:SF15">
    <property type="entry name" value="PROTEIN RHSA-RELATED"/>
    <property type="match status" value="1"/>
</dbReference>
<dbReference type="AlphaFoldDB" id="A0A2S7WFZ3"/>
<dbReference type="InterPro" id="IPR050708">
    <property type="entry name" value="T6SS_VgrG/RHS"/>
</dbReference>
<dbReference type="EMBL" id="MSCM01000002">
    <property type="protein sequence ID" value="PQJ76520.1"/>
    <property type="molecule type" value="Genomic_DNA"/>
</dbReference>
<dbReference type="Pfam" id="PF14412">
    <property type="entry name" value="AHH"/>
    <property type="match status" value="1"/>
</dbReference>
<reference evidence="1 2" key="1">
    <citation type="submission" date="2016-12" db="EMBL/GenBank/DDBJ databases">
        <title>Trade-off between light-utilization and light-protection in marine flavobacteria.</title>
        <authorList>
            <person name="Kumagai Y."/>
            <person name="Yoshizawa S."/>
            <person name="Kogure K."/>
            <person name="Iwasaki W."/>
        </authorList>
    </citation>
    <scope>NUCLEOTIDE SEQUENCE [LARGE SCALE GENOMIC DNA]</scope>
    <source>
        <strain evidence="1 2">ATCC 43844</strain>
    </source>
</reference>
<gene>
    <name evidence="1" type="ORF">BTO16_11485</name>
</gene>
<dbReference type="Gene3D" id="2.180.10.10">
    <property type="entry name" value="RHS repeat-associated core"/>
    <property type="match status" value="1"/>
</dbReference>
<dbReference type="InterPro" id="IPR022385">
    <property type="entry name" value="Rhs_assc_core"/>
</dbReference>
<dbReference type="Proteomes" id="UP000239068">
    <property type="component" value="Unassembled WGS sequence"/>
</dbReference>
<accession>A0A2S7WFZ3</accession>
<evidence type="ECO:0008006" key="3">
    <source>
        <dbReference type="Google" id="ProtNLM"/>
    </source>
</evidence>
<evidence type="ECO:0000313" key="1">
    <source>
        <dbReference type="EMBL" id="PQJ76520.1"/>
    </source>
</evidence>
<dbReference type="PANTHER" id="PTHR32305">
    <property type="match status" value="1"/>
</dbReference>
<organism evidence="1 2">
    <name type="scientific">Polaribacter glomeratus</name>
    <dbReference type="NCBI Taxonomy" id="102"/>
    <lineage>
        <taxon>Bacteria</taxon>
        <taxon>Pseudomonadati</taxon>
        <taxon>Bacteroidota</taxon>
        <taxon>Flavobacteriia</taxon>
        <taxon>Flavobacteriales</taxon>
        <taxon>Flavobacteriaceae</taxon>
    </lineage>
</organism>
<dbReference type="InterPro" id="IPR032871">
    <property type="entry name" value="AHH_dom_containing"/>
</dbReference>
<dbReference type="NCBIfam" id="TIGR03696">
    <property type="entry name" value="Rhs_assc_core"/>
    <property type="match status" value="1"/>
</dbReference>
<evidence type="ECO:0000313" key="2">
    <source>
        <dbReference type="Proteomes" id="UP000239068"/>
    </source>
</evidence>
<sequence>MNGSEHKYKYHGKEHQEELGLNWYDYGARNYQPDIGRWFNPDPLSDEFPEWSPYNFVKNNPSFYIDPTGLAPETIYENINSGETVEVNDGIDKTIKVSDSGFKKAKFFANEINSQPNTLSAGVSREIADGYNEFYNSVNSYDGYSLSNIYDYAFNEPKLNVTGEDIGSAGALEMVGGPVVKNGGSYLAKLLGKTLKIQKHHIIPKAVFKQYKKVLAPFMKLNGGFNLKKLPTPFHGNHPQYNKYVGNLINQLGVKKNINQGSLRSLQKNLNSELNKAYGSGMKLNDYFRGLNKKL</sequence>